<dbReference type="InterPro" id="IPR017438">
    <property type="entry name" value="ATP-NAD_kinase_N"/>
</dbReference>
<keyword evidence="9" id="KW-0443">Lipid metabolism</keyword>
<accession>A0A7C3RQV5</accession>
<evidence type="ECO:0000256" key="8">
    <source>
        <dbReference type="ARBA" id="ARBA00022842"/>
    </source>
</evidence>
<dbReference type="EMBL" id="DTIN01000014">
    <property type="protein sequence ID" value="HFX13342.1"/>
    <property type="molecule type" value="Genomic_DNA"/>
</dbReference>
<evidence type="ECO:0000256" key="4">
    <source>
        <dbReference type="ARBA" id="ARBA00022723"/>
    </source>
</evidence>
<dbReference type="AlphaFoldDB" id="A0A7C3RQV5"/>
<dbReference type="InterPro" id="IPR001206">
    <property type="entry name" value="Diacylglycerol_kinase_cat_dom"/>
</dbReference>
<dbReference type="PANTHER" id="PTHR12358:SF106">
    <property type="entry name" value="LIPID KINASE YEGS"/>
    <property type="match status" value="1"/>
</dbReference>
<gene>
    <name evidence="13" type="ORF">ENW00_04165</name>
</gene>
<evidence type="ECO:0000256" key="7">
    <source>
        <dbReference type="ARBA" id="ARBA00022840"/>
    </source>
</evidence>
<evidence type="ECO:0000313" key="13">
    <source>
        <dbReference type="EMBL" id="HFX13342.1"/>
    </source>
</evidence>
<evidence type="ECO:0000256" key="5">
    <source>
        <dbReference type="ARBA" id="ARBA00022741"/>
    </source>
</evidence>
<evidence type="ECO:0000256" key="6">
    <source>
        <dbReference type="ARBA" id="ARBA00022777"/>
    </source>
</evidence>
<keyword evidence="3" id="KW-0808">Transferase</keyword>
<keyword evidence="7" id="KW-0067">ATP-binding</keyword>
<dbReference type="GO" id="GO:0008654">
    <property type="term" value="P:phospholipid biosynthetic process"/>
    <property type="evidence" value="ECO:0007669"/>
    <property type="project" value="UniProtKB-KW"/>
</dbReference>
<dbReference type="InterPro" id="IPR005218">
    <property type="entry name" value="Diacylglycerol/lipid_kinase"/>
</dbReference>
<sequence>MKYHILFNPTSNRGKAEKIYPRLIDILDREGLDYSIEYTIGGKKTFEQVEKALDKGVDVVVAAGGDGTINEVVNGLKGRGILGIIPLGRGNDIAISYGIPRNIEKSIKLLKSQNIREVDIGVLDGRYFVGIAGTGFVGDVNYNSNKLNLTGFKGYVISVFTTLKGFKYPECEIFFDSITWKGRITLVALGNTMYYGGGMKLLPNSKVDDGFLDIAIAQKIHTAELIATFPLVYIGKHTINPHVKFYRSKEVTIKSDSELIISYDGELITRNEITFKTMHKFQKIIGGM</sequence>
<evidence type="ECO:0000256" key="3">
    <source>
        <dbReference type="ARBA" id="ARBA00022679"/>
    </source>
</evidence>
<dbReference type="PANTHER" id="PTHR12358">
    <property type="entry name" value="SPHINGOSINE KINASE"/>
    <property type="match status" value="1"/>
</dbReference>
<evidence type="ECO:0000256" key="1">
    <source>
        <dbReference type="ARBA" id="ARBA00001946"/>
    </source>
</evidence>
<evidence type="ECO:0000256" key="11">
    <source>
        <dbReference type="ARBA" id="ARBA00023264"/>
    </source>
</evidence>
<dbReference type="GO" id="GO:0005886">
    <property type="term" value="C:plasma membrane"/>
    <property type="evidence" value="ECO:0007669"/>
    <property type="project" value="TreeGrafter"/>
</dbReference>
<protein>
    <submittedName>
        <fullName evidence="13">Diacylglycerol kinase family lipid kinase</fullName>
    </submittedName>
</protein>
<comment type="caution">
    <text evidence="13">The sequence shown here is derived from an EMBL/GenBank/DDBJ whole genome shotgun (WGS) entry which is preliminary data.</text>
</comment>
<keyword evidence="2" id="KW-0444">Lipid biosynthesis</keyword>
<keyword evidence="4" id="KW-0479">Metal-binding</keyword>
<dbReference type="SUPFAM" id="SSF111331">
    <property type="entry name" value="NAD kinase/diacylglycerol kinase-like"/>
    <property type="match status" value="1"/>
</dbReference>
<dbReference type="PROSITE" id="PS50146">
    <property type="entry name" value="DAGK"/>
    <property type="match status" value="1"/>
</dbReference>
<evidence type="ECO:0000256" key="9">
    <source>
        <dbReference type="ARBA" id="ARBA00023098"/>
    </source>
</evidence>
<dbReference type="InterPro" id="IPR045540">
    <property type="entry name" value="YegS/DAGK_C"/>
</dbReference>
<evidence type="ECO:0000256" key="2">
    <source>
        <dbReference type="ARBA" id="ARBA00022516"/>
    </source>
</evidence>
<dbReference type="Pfam" id="PF19279">
    <property type="entry name" value="YegS_C"/>
    <property type="match status" value="1"/>
</dbReference>
<keyword evidence="11" id="KW-1208">Phospholipid metabolism</keyword>
<dbReference type="GO" id="GO:0016301">
    <property type="term" value="F:kinase activity"/>
    <property type="evidence" value="ECO:0007669"/>
    <property type="project" value="UniProtKB-KW"/>
</dbReference>
<keyword evidence="6 13" id="KW-0418">Kinase</keyword>
<keyword evidence="8" id="KW-0460">Magnesium</keyword>
<organism evidence="13">
    <name type="scientific">Dictyoglomus thermophilum</name>
    <dbReference type="NCBI Taxonomy" id="14"/>
    <lineage>
        <taxon>Bacteria</taxon>
        <taxon>Pseudomonadati</taxon>
        <taxon>Dictyoglomota</taxon>
        <taxon>Dictyoglomia</taxon>
        <taxon>Dictyoglomales</taxon>
        <taxon>Dictyoglomaceae</taxon>
        <taxon>Dictyoglomus</taxon>
    </lineage>
</organism>
<dbReference type="GO" id="GO:0046872">
    <property type="term" value="F:metal ion binding"/>
    <property type="evidence" value="ECO:0007669"/>
    <property type="project" value="UniProtKB-KW"/>
</dbReference>
<dbReference type="Gene3D" id="3.40.50.10330">
    <property type="entry name" value="Probable inorganic polyphosphate/atp-NAD kinase, domain 1"/>
    <property type="match status" value="1"/>
</dbReference>
<dbReference type="InterPro" id="IPR050187">
    <property type="entry name" value="Lipid_Phosphate_FormReg"/>
</dbReference>
<keyword evidence="10" id="KW-0594">Phospholipid biosynthesis</keyword>
<feature type="domain" description="DAGKc" evidence="12">
    <location>
        <begin position="1"/>
        <end position="127"/>
    </location>
</feature>
<evidence type="ECO:0000259" key="12">
    <source>
        <dbReference type="PROSITE" id="PS50146"/>
    </source>
</evidence>
<dbReference type="SMART" id="SM00046">
    <property type="entry name" value="DAGKc"/>
    <property type="match status" value="1"/>
</dbReference>
<comment type="cofactor">
    <cofactor evidence="1">
        <name>Mg(2+)</name>
        <dbReference type="ChEBI" id="CHEBI:18420"/>
    </cofactor>
</comment>
<keyword evidence="5" id="KW-0547">Nucleotide-binding</keyword>
<dbReference type="Pfam" id="PF00781">
    <property type="entry name" value="DAGK_cat"/>
    <property type="match status" value="1"/>
</dbReference>
<reference evidence="13" key="1">
    <citation type="journal article" date="2020" name="mSystems">
        <title>Genome- and Community-Level Interaction Insights into Carbon Utilization and Element Cycling Functions of Hydrothermarchaeota in Hydrothermal Sediment.</title>
        <authorList>
            <person name="Zhou Z."/>
            <person name="Liu Y."/>
            <person name="Xu W."/>
            <person name="Pan J."/>
            <person name="Luo Z.H."/>
            <person name="Li M."/>
        </authorList>
    </citation>
    <scope>NUCLEOTIDE SEQUENCE [LARGE SCALE GENOMIC DNA]</scope>
    <source>
        <strain evidence="13">SpSt-81</strain>
    </source>
</reference>
<dbReference type="GO" id="GO:0005524">
    <property type="term" value="F:ATP binding"/>
    <property type="evidence" value="ECO:0007669"/>
    <property type="project" value="UniProtKB-KW"/>
</dbReference>
<name>A0A7C3RQV5_DICTH</name>
<proteinExistence type="predicted"/>
<dbReference type="NCBIfam" id="TIGR00147">
    <property type="entry name" value="YegS/Rv2252/BmrU family lipid kinase"/>
    <property type="match status" value="1"/>
</dbReference>
<dbReference type="InterPro" id="IPR016064">
    <property type="entry name" value="NAD/diacylglycerol_kinase_sf"/>
</dbReference>
<dbReference type="Gene3D" id="2.60.200.40">
    <property type="match status" value="1"/>
</dbReference>
<evidence type="ECO:0000256" key="10">
    <source>
        <dbReference type="ARBA" id="ARBA00023209"/>
    </source>
</evidence>